<feature type="chain" id="PRO_5046181004" evidence="3">
    <location>
        <begin position="20"/>
        <end position="162"/>
    </location>
</feature>
<proteinExistence type="predicted"/>
<sequence length="162" mass="17368">MKCQLLICLVALLITIASAKPVKRGLLGNTVNHAVGAINRLLFHGIGTFFDPVREGGAQGACGPYADVDSQIVAMNGDQYGDMSRKSSWCGKKVKICYEKKCTVATVTDACPTCDHGCLDLTPAVWGQLESDANKGIIPISWGEYHEGGSDSDDDDEDDERT</sequence>
<evidence type="ECO:0000256" key="1">
    <source>
        <dbReference type="ARBA" id="ARBA00022729"/>
    </source>
</evidence>
<organism evidence="4 5">
    <name type="scientific">Helicostylum pulchrum</name>
    <dbReference type="NCBI Taxonomy" id="562976"/>
    <lineage>
        <taxon>Eukaryota</taxon>
        <taxon>Fungi</taxon>
        <taxon>Fungi incertae sedis</taxon>
        <taxon>Mucoromycota</taxon>
        <taxon>Mucoromycotina</taxon>
        <taxon>Mucoromycetes</taxon>
        <taxon>Mucorales</taxon>
        <taxon>Mucorineae</taxon>
        <taxon>Mucoraceae</taxon>
        <taxon>Helicostylum</taxon>
    </lineage>
</organism>
<dbReference type="InterPro" id="IPR051477">
    <property type="entry name" value="Expansin_CellWall"/>
</dbReference>
<dbReference type="EMBL" id="BAABUJ010000048">
    <property type="protein sequence ID" value="GAA5805603.1"/>
    <property type="molecule type" value="Genomic_DNA"/>
</dbReference>
<evidence type="ECO:0000256" key="3">
    <source>
        <dbReference type="SAM" id="SignalP"/>
    </source>
</evidence>
<name>A0ABP9YF94_9FUNG</name>
<dbReference type="Proteomes" id="UP001476247">
    <property type="component" value="Unassembled WGS sequence"/>
</dbReference>
<dbReference type="InterPro" id="IPR036908">
    <property type="entry name" value="RlpA-like_sf"/>
</dbReference>
<accession>A0ABP9YF94</accession>
<dbReference type="PANTHER" id="PTHR31836">
    <property type="match status" value="1"/>
</dbReference>
<evidence type="ECO:0000313" key="5">
    <source>
        <dbReference type="Proteomes" id="UP001476247"/>
    </source>
</evidence>
<protein>
    <submittedName>
        <fullName evidence="4">Uncharacterized protein</fullName>
    </submittedName>
</protein>
<dbReference type="PANTHER" id="PTHR31836:SF28">
    <property type="entry name" value="SRCR DOMAIN-CONTAINING PROTEIN-RELATED"/>
    <property type="match status" value="1"/>
</dbReference>
<keyword evidence="1 3" id="KW-0732">Signal</keyword>
<gene>
    <name evidence="4" type="ORF">HPULCUR_011123</name>
</gene>
<comment type="caution">
    <text evidence="4">The sequence shown here is derived from an EMBL/GenBank/DDBJ whole genome shotgun (WGS) entry which is preliminary data.</text>
</comment>
<evidence type="ECO:0000256" key="2">
    <source>
        <dbReference type="SAM" id="MobiDB-lite"/>
    </source>
</evidence>
<reference evidence="4 5" key="1">
    <citation type="submission" date="2024-04" db="EMBL/GenBank/DDBJ databases">
        <title>genome sequences of Mucor flavus KT1a and Helicostylum pulchrum KT1b strains isolation_sourced from the surface of a dry-aged beef.</title>
        <authorList>
            <person name="Toyotome T."/>
            <person name="Hosono M."/>
            <person name="Torimaru M."/>
            <person name="Fukuda K."/>
            <person name="Mikami N."/>
        </authorList>
    </citation>
    <scope>NUCLEOTIDE SEQUENCE [LARGE SCALE GENOMIC DNA]</scope>
    <source>
        <strain evidence="4 5">KT1b</strain>
    </source>
</reference>
<feature type="compositionally biased region" description="Acidic residues" evidence="2">
    <location>
        <begin position="150"/>
        <end position="162"/>
    </location>
</feature>
<dbReference type="Gene3D" id="2.40.40.10">
    <property type="entry name" value="RlpA-like domain"/>
    <property type="match status" value="1"/>
</dbReference>
<keyword evidence="5" id="KW-1185">Reference proteome</keyword>
<dbReference type="CDD" id="cd22191">
    <property type="entry name" value="DPBB_RlpA_EXP_N-like"/>
    <property type="match status" value="1"/>
</dbReference>
<dbReference type="SUPFAM" id="SSF50685">
    <property type="entry name" value="Barwin-like endoglucanases"/>
    <property type="match status" value="1"/>
</dbReference>
<feature type="signal peptide" evidence="3">
    <location>
        <begin position="1"/>
        <end position="19"/>
    </location>
</feature>
<feature type="region of interest" description="Disordered" evidence="2">
    <location>
        <begin position="141"/>
        <end position="162"/>
    </location>
</feature>
<evidence type="ECO:0000313" key="4">
    <source>
        <dbReference type="EMBL" id="GAA5805603.1"/>
    </source>
</evidence>